<evidence type="ECO:0000259" key="1">
    <source>
        <dbReference type="Pfam" id="PF06439"/>
    </source>
</evidence>
<dbReference type="KEGG" id="rbi:RB2501_05365"/>
<accession>A4CH93</accession>
<dbReference type="Gene3D" id="2.60.120.560">
    <property type="entry name" value="Exo-inulinase, domain 1"/>
    <property type="match status" value="1"/>
</dbReference>
<feature type="domain" description="3-keto-alpha-glucoside-1,2-lyase/3-keto-2-hydroxy-glucal hydratase" evidence="1">
    <location>
        <begin position="154"/>
        <end position="320"/>
    </location>
</feature>
<reference evidence="2 3" key="1">
    <citation type="journal article" date="2009" name="J. Bacteriol.">
        <title>Complete genome sequence of Robiginitalea biformata HTCC2501.</title>
        <authorList>
            <person name="Oh H.M."/>
            <person name="Giovannoni S.J."/>
            <person name="Lee K."/>
            <person name="Ferriera S."/>
            <person name="Johnson J."/>
            <person name="Cho J.C."/>
        </authorList>
    </citation>
    <scope>NUCLEOTIDE SEQUENCE [LARGE SCALE GENOMIC DNA]</scope>
    <source>
        <strain evidence="3">ATCC BAA-864 / HTCC2501 / KCTC 12146</strain>
    </source>
</reference>
<protein>
    <submittedName>
        <fullName evidence="2">Probable large multifunctional protein-putative glycosyl hydrolase</fullName>
    </submittedName>
</protein>
<name>A4CH93_ROBBH</name>
<keyword evidence="3" id="KW-1185">Reference proteome</keyword>
<keyword evidence="2" id="KW-0378">Hydrolase</keyword>
<sequence>MKISRFPFAGGPLGVPAARILTSVMLLAGIYISSAQPDSPVIGRWDLTVSMDGRELPSWLEVKLSGQSTLVGYYVSFAGSARPISEVHADRGSFSFSLPPQWIGKHYMHVHGKVEGDTISGELLYHTGTSHSFKGVRAPELLREEPEAWTPARPLIADSGLDGWTTTPGSDTNQWEVVDGVLNSPASGANLMTIEKFDDFKLHVEFRVPEGSNSGIYLRGRYEVQVEDSYGKQPESIYLGGVYGFLSPNEMAAARAGEWQTYDITLVGRRVTVVLNGKTIIHRQIIPGITGGALDSAEGEPGPIMLQGDHGPISYRNMTVSVPAN</sequence>
<gene>
    <name evidence="2" type="ordered locus">RB2501_05365</name>
</gene>
<dbReference type="GO" id="GO:0016787">
    <property type="term" value="F:hydrolase activity"/>
    <property type="evidence" value="ECO:0007669"/>
    <property type="project" value="UniProtKB-KW"/>
</dbReference>
<dbReference type="eggNOG" id="COG2010">
    <property type="taxonomic scope" value="Bacteria"/>
</dbReference>
<dbReference type="EMBL" id="CP001712">
    <property type="protein sequence ID" value="EAR16301.1"/>
    <property type="molecule type" value="Genomic_DNA"/>
</dbReference>
<dbReference type="HOGENOM" id="CLU_862589_0_0_10"/>
<dbReference type="AlphaFoldDB" id="A4CH93"/>
<evidence type="ECO:0000313" key="2">
    <source>
        <dbReference type="EMBL" id="EAR16301.1"/>
    </source>
</evidence>
<dbReference type="InterPro" id="IPR010496">
    <property type="entry name" value="AL/BT2_dom"/>
</dbReference>
<dbReference type="Pfam" id="PF06439">
    <property type="entry name" value="3keto-disac_hyd"/>
    <property type="match status" value="1"/>
</dbReference>
<organism evidence="2 3">
    <name type="scientific">Robiginitalea biformata (strain ATCC BAA-864 / DSM 15991 / KCTC 12146 / HTCC2501)</name>
    <dbReference type="NCBI Taxonomy" id="313596"/>
    <lineage>
        <taxon>Bacteria</taxon>
        <taxon>Pseudomonadati</taxon>
        <taxon>Bacteroidota</taxon>
        <taxon>Flavobacteriia</taxon>
        <taxon>Flavobacteriales</taxon>
        <taxon>Flavobacteriaceae</taxon>
        <taxon>Robiginitalea</taxon>
    </lineage>
</organism>
<dbReference type="RefSeq" id="WP_015753058.1">
    <property type="nucleotide sequence ID" value="NC_013222.1"/>
</dbReference>
<proteinExistence type="predicted"/>
<dbReference type="Proteomes" id="UP000009049">
    <property type="component" value="Chromosome"/>
</dbReference>
<dbReference type="STRING" id="313596.RB2501_05365"/>
<evidence type="ECO:0000313" key="3">
    <source>
        <dbReference type="Proteomes" id="UP000009049"/>
    </source>
</evidence>